<feature type="region of interest" description="Disordered" evidence="7">
    <location>
        <begin position="171"/>
        <end position="216"/>
    </location>
</feature>
<evidence type="ECO:0000256" key="3">
    <source>
        <dbReference type="ARBA" id="ARBA00023015"/>
    </source>
</evidence>
<evidence type="ECO:0000256" key="6">
    <source>
        <dbReference type="ARBA" id="ARBA00023242"/>
    </source>
</evidence>
<feature type="region of interest" description="Disordered" evidence="7">
    <location>
        <begin position="1"/>
        <end position="40"/>
    </location>
</feature>
<evidence type="ECO:0000256" key="1">
    <source>
        <dbReference type="ARBA" id="ARBA00004123"/>
    </source>
</evidence>
<dbReference type="GO" id="GO:0046983">
    <property type="term" value="F:protein dimerization activity"/>
    <property type="evidence" value="ECO:0007669"/>
    <property type="project" value="InterPro"/>
</dbReference>
<dbReference type="PROSITE" id="PS50888">
    <property type="entry name" value="BHLH"/>
    <property type="match status" value="1"/>
</dbReference>
<dbReference type="AlphaFoldDB" id="A0A9P1IL29"/>
<dbReference type="InterPro" id="IPR036638">
    <property type="entry name" value="HLH_DNA-bd_sf"/>
</dbReference>
<keyword evidence="5" id="KW-0804">Transcription</keyword>
<dbReference type="SMART" id="SM00353">
    <property type="entry name" value="HLH"/>
    <property type="match status" value="1"/>
</dbReference>
<comment type="similarity">
    <text evidence="2">Belongs to the MiT/TFE family.</text>
</comment>
<feature type="region of interest" description="Disordered" evidence="7">
    <location>
        <begin position="466"/>
        <end position="532"/>
    </location>
</feature>
<dbReference type="PANTHER" id="PTHR45776">
    <property type="entry name" value="MIP04163P"/>
    <property type="match status" value="1"/>
</dbReference>
<evidence type="ECO:0000256" key="5">
    <source>
        <dbReference type="ARBA" id="ARBA00023163"/>
    </source>
</evidence>
<dbReference type="GO" id="GO:0000978">
    <property type="term" value="F:RNA polymerase II cis-regulatory region sequence-specific DNA binding"/>
    <property type="evidence" value="ECO:0007669"/>
    <property type="project" value="TreeGrafter"/>
</dbReference>
<dbReference type="Proteomes" id="UP001152747">
    <property type="component" value="Unassembled WGS sequence"/>
</dbReference>
<evidence type="ECO:0000256" key="4">
    <source>
        <dbReference type="ARBA" id="ARBA00023125"/>
    </source>
</evidence>
<reference evidence="9" key="1">
    <citation type="submission" date="2022-11" db="EMBL/GenBank/DDBJ databases">
        <authorList>
            <person name="Kikuchi T."/>
        </authorList>
    </citation>
    <scope>NUCLEOTIDE SEQUENCE</scope>
    <source>
        <strain evidence="9">PS1010</strain>
    </source>
</reference>
<name>A0A9P1IL29_9PELO</name>
<evidence type="ECO:0000259" key="8">
    <source>
        <dbReference type="PROSITE" id="PS50888"/>
    </source>
</evidence>
<evidence type="ECO:0000256" key="7">
    <source>
        <dbReference type="SAM" id="MobiDB-lite"/>
    </source>
</evidence>
<feature type="compositionally biased region" description="Low complexity" evidence="7">
    <location>
        <begin position="506"/>
        <end position="519"/>
    </location>
</feature>
<dbReference type="CDD" id="cd11397">
    <property type="entry name" value="bHLHzip_MITF_like"/>
    <property type="match status" value="1"/>
</dbReference>
<keyword evidence="4" id="KW-0238">DNA-binding</keyword>
<keyword evidence="6" id="KW-0539">Nucleus</keyword>
<evidence type="ECO:0000313" key="10">
    <source>
        <dbReference type="Proteomes" id="UP001152747"/>
    </source>
</evidence>
<dbReference type="InterPro" id="IPR011598">
    <property type="entry name" value="bHLH_dom"/>
</dbReference>
<accession>A0A9P1IL29</accession>
<dbReference type="GO" id="GO:0005634">
    <property type="term" value="C:nucleus"/>
    <property type="evidence" value="ECO:0007669"/>
    <property type="project" value="UniProtKB-SubCell"/>
</dbReference>
<feature type="compositionally biased region" description="Low complexity" evidence="7">
    <location>
        <begin position="28"/>
        <end position="40"/>
    </location>
</feature>
<keyword evidence="10" id="KW-1185">Reference proteome</keyword>
<dbReference type="OrthoDB" id="6242697at2759"/>
<proteinExistence type="inferred from homology"/>
<sequence>MIRGINSPGGPGIRPQFSSGGGGPPATNNNVMINHNSNHNQQFYDDEPYQANVTQLHKNNIFQMERRETGNLIPISQRPALSNNTQAFGSAPTQSFFGGGGGLTSPRNRPQMIFGSVGVGIPQQRNSPPSDGSDKIRRFGESPTSGSYSNELDDLLIDDIIGAYDDDRRVSRPMSVGLSNDPKHQQQQQHMSMARPIPGSSRASGHSGSPIGIPNALGNNFRQVVSSSAPTSSIDIEKMMSAGSGGDNGGEDFYRDRRKKDIHNMIERRRRYNINDRIKELGQMLPKASAEDMKLNKGTILKASCDYIRVLQKDREIMMKQQQAVKSFESTAKQYADRIRELEESMKMHGVQIPPSQLPPMPRFIDRPIKQEIEDSSPTNQTPTGSFVSSSGFLSEVTNNTAAMQITSPQENRSSNNFMNTSTNSDFFSVGSASPPDYRSNWKMPSHHNFPDLMMDDLNTIQTNPLMNGGDPLISAAGAHPSPHFGQSQMSPDIHWDASGFSPDPGNSSSAGQQQQQGGNVNGGGYHQMDYS</sequence>
<evidence type="ECO:0000313" key="9">
    <source>
        <dbReference type="EMBL" id="CAI5447557.1"/>
    </source>
</evidence>
<feature type="region of interest" description="Disordered" evidence="7">
    <location>
        <begin position="118"/>
        <end position="150"/>
    </location>
</feature>
<gene>
    <name evidence="9" type="ORF">CAMP_LOCUS10194</name>
</gene>
<protein>
    <recommendedName>
        <fullName evidence="8">BHLH domain-containing protein</fullName>
    </recommendedName>
</protein>
<comment type="subcellular location">
    <subcellularLocation>
        <location evidence="1">Nucleus</location>
    </subcellularLocation>
</comment>
<dbReference type="Pfam" id="PF00010">
    <property type="entry name" value="HLH"/>
    <property type="match status" value="1"/>
</dbReference>
<dbReference type="EMBL" id="CANHGI010000004">
    <property type="protein sequence ID" value="CAI5447557.1"/>
    <property type="molecule type" value="Genomic_DNA"/>
</dbReference>
<evidence type="ECO:0000256" key="2">
    <source>
        <dbReference type="ARBA" id="ARBA00008289"/>
    </source>
</evidence>
<keyword evidence="3" id="KW-0805">Transcription regulation</keyword>
<dbReference type="Gene3D" id="4.10.280.10">
    <property type="entry name" value="Helix-loop-helix DNA-binding domain"/>
    <property type="match status" value="1"/>
</dbReference>
<dbReference type="SUPFAM" id="SSF47459">
    <property type="entry name" value="HLH, helix-loop-helix DNA-binding domain"/>
    <property type="match status" value="1"/>
</dbReference>
<comment type="caution">
    <text evidence="9">The sequence shown here is derived from an EMBL/GenBank/DDBJ whole genome shotgun (WGS) entry which is preliminary data.</text>
</comment>
<organism evidence="9 10">
    <name type="scientific">Caenorhabditis angaria</name>
    <dbReference type="NCBI Taxonomy" id="860376"/>
    <lineage>
        <taxon>Eukaryota</taxon>
        <taxon>Metazoa</taxon>
        <taxon>Ecdysozoa</taxon>
        <taxon>Nematoda</taxon>
        <taxon>Chromadorea</taxon>
        <taxon>Rhabditida</taxon>
        <taxon>Rhabditina</taxon>
        <taxon>Rhabditomorpha</taxon>
        <taxon>Rhabditoidea</taxon>
        <taxon>Rhabditidae</taxon>
        <taxon>Peloderinae</taxon>
        <taxon>Caenorhabditis</taxon>
    </lineage>
</organism>
<feature type="domain" description="BHLH" evidence="8">
    <location>
        <begin position="258"/>
        <end position="311"/>
    </location>
</feature>
<dbReference type="PANTHER" id="PTHR45776:SF2">
    <property type="entry name" value="MIP04163P"/>
    <property type="match status" value="1"/>
</dbReference>
<dbReference type="GO" id="GO:0000981">
    <property type="term" value="F:DNA-binding transcription factor activity, RNA polymerase II-specific"/>
    <property type="evidence" value="ECO:0007669"/>
    <property type="project" value="TreeGrafter"/>
</dbReference>